<accession>A0A840B5U0</accession>
<evidence type="ECO:0000256" key="8">
    <source>
        <dbReference type="ARBA" id="ARBA00022741"/>
    </source>
</evidence>
<keyword evidence="12 15" id="KW-0648">Protein biosynthesis</keyword>
<dbReference type="InterPro" id="IPR041616">
    <property type="entry name" value="PheRS_beta_core"/>
</dbReference>
<comment type="subunit">
    <text evidence="3 15">Tetramer of two alpha and two beta subunits.</text>
</comment>
<sequence length="799" mass="84488">MKFSLSWLKEHLDTDADMQAVADCLNRIGLEVEGIENPADKLSAFRIAKVLSAAPHPQADKLQVLSVDAGGDPLQVVCGAPNARAGMLGVFGPAGAVVPANGMVLKVAAIRGVESNGMMCSIAELELGDDHDGIIELAADAPVGTVYADWAGLDDPVIDVSITPNRQDCMGVRGIARDLAAAGLGTLRPLNEVYRINLDTPHEGSGPAPIVRTDDAAGCPAFYAQAVSGVRNGDAPEWMRSKLKAIGQKPISVLVDITNFISIDLGRPLHVYDRAKLNGALVARKAVDGEDMVALNGKTYTLDSSMTVIADDSMVHDIGGIMGGEHSGVSETTTDVLIECAYFDPEHIARTGQKLALTSDARQRFERGVDPAFLEDGLAIATKLVLDHCGGTPSAITRSGTAPVAPRNISYDTQYCQQLGGVDVAPEEQRNILERLGFSVSDDWRVTVPTWRRDVDGPADIVEEVVRIVGLDNVVSVPLPRADGVAKPTATPVQSLERKVRRAAAARGLNEAINWSFLPQKAADAFGGGTWSLANPISEDMKVMRPSLLPGLLSAAQRNMDRGASSVRLFEIGRRYFAATDGTSDERLTAGIVLAGDKSVRNWATGKSAKFDAFDAKAEAIALLKAAGVATDSLLVMDDAGAHYHPGQSATLRMGPKNILGAFGTLHPATAKAFDLDGSVVAAEIFLDAIPLKKATGFMRPAFTPPALQAVTRDFAFLVAQDTPANDLVRAIKGCDKDNIVAARLFDRFSGQGVPEGQVSLAVEITLQPTDKSYGDDDLKLISDKVIAAAAKLGAVLRG</sequence>
<keyword evidence="8 15" id="KW-0547">Nucleotide-binding</keyword>
<dbReference type="InterPro" id="IPR005147">
    <property type="entry name" value="tRNA_synthase_B5-dom"/>
</dbReference>
<dbReference type="SUPFAM" id="SSF56037">
    <property type="entry name" value="PheT/TilS domain"/>
    <property type="match status" value="1"/>
</dbReference>
<keyword evidence="4 15" id="KW-0963">Cytoplasm</keyword>
<feature type="binding site" evidence="15">
    <location>
        <position position="464"/>
    </location>
    <ligand>
        <name>Mg(2+)</name>
        <dbReference type="ChEBI" id="CHEBI:18420"/>
        <note>shared with alpha subunit</note>
    </ligand>
</feature>
<dbReference type="Gene3D" id="3.30.930.10">
    <property type="entry name" value="Bira Bifunctional Protein, Domain 2"/>
    <property type="match status" value="1"/>
</dbReference>
<dbReference type="HAMAP" id="MF_00283">
    <property type="entry name" value="Phe_tRNA_synth_beta1"/>
    <property type="match status" value="1"/>
</dbReference>
<keyword evidence="7 15" id="KW-0479">Metal-binding</keyword>
<dbReference type="PROSITE" id="PS50886">
    <property type="entry name" value="TRBD"/>
    <property type="match status" value="1"/>
</dbReference>
<comment type="catalytic activity">
    <reaction evidence="14 15">
        <text>tRNA(Phe) + L-phenylalanine + ATP = L-phenylalanyl-tRNA(Phe) + AMP + diphosphate + H(+)</text>
        <dbReference type="Rhea" id="RHEA:19413"/>
        <dbReference type="Rhea" id="RHEA-COMP:9668"/>
        <dbReference type="Rhea" id="RHEA-COMP:9699"/>
        <dbReference type="ChEBI" id="CHEBI:15378"/>
        <dbReference type="ChEBI" id="CHEBI:30616"/>
        <dbReference type="ChEBI" id="CHEBI:33019"/>
        <dbReference type="ChEBI" id="CHEBI:58095"/>
        <dbReference type="ChEBI" id="CHEBI:78442"/>
        <dbReference type="ChEBI" id="CHEBI:78531"/>
        <dbReference type="ChEBI" id="CHEBI:456215"/>
        <dbReference type="EC" id="6.1.1.20"/>
    </reaction>
</comment>
<keyword evidence="13 15" id="KW-0030">Aminoacyl-tRNA synthetase</keyword>
<reference evidence="20 21" key="1">
    <citation type="submission" date="2020-08" db="EMBL/GenBank/DDBJ databases">
        <title>Genomic Encyclopedia of Type Strains, Phase IV (KMG-IV): sequencing the most valuable type-strain genomes for metagenomic binning, comparative biology and taxonomic classification.</title>
        <authorList>
            <person name="Goeker M."/>
        </authorList>
    </citation>
    <scope>NUCLEOTIDE SEQUENCE [LARGE SCALE GENOMIC DNA]</scope>
    <source>
        <strain evidence="20 21">DSM 29050</strain>
    </source>
</reference>
<dbReference type="CDD" id="cd02796">
    <property type="entry name" value="tRNA_bind_bactPheRS"/>
    <property type="match status" value="1"/>
</dbReference>
<proteinExistence type="inferred from homology"/>
<gene>
    <name evidence="15" type="primary">pheT</name>
    <name evidence="20" type="ORF">GGR91_002118</name>
</gene>
<evidence type="ECO:0000259" key="18">
    <source>
        <dbReference type="PROSITE" id="PS51447"/>
    </source>
</evidence>
<dbReference type="Pfam" id="PF17759">
    <property type="entry name" value="tRNA_synthFbeta"/>
    <property type="match status" value="1"/>
</dbReference>
<evidence type="ECO:0000256" key="4">
    <source>
        <dbReference type="ARBA" id="ARBA00022490"/>
    </source>
</evidence>
<comment type="subcellular location">
    <subcellularLocation>
        <location evidence="1 15">Cytoplasm</location>
    </subcellularLocation>
</comment>
<feature type="binding site" evidence="15">
    <location>
        <position position="460"/>
    </location>
    <ligand>
        <name>Mg(2+)</name>
        <dbReference type="ChEBI" id="CHEBI:18420"/>
        <note>shared with alpha subunit</note>
    </ligand>
</feature>
<feature type="domain" description="TRNA-binding" evidence="17">
    <location>
        <begin position="39"/>
        <end position="148"/>
    </location>
</feature>
<evidence type="ECO:0000256" key="14">
    <source>
        <dbReference type="ARBA" id="ARBA00049255"/>
    </source>
</evidence>
<dbReference type="Gene3D" id="2.40.50.140">
    <property type="entry name" value="Nucleic acid-binding proteins"/>
    <property type="match status" value="1"/>
</dbReference>
<name>A0A840B5U0_9SPHN</name>
<keyword evidence="10 15" id="KW-0460">Magnesium</keyword>
<evidence type="ECO:0000256" key="10">
    <source>
        <dbReference type="ARBA" id="ARBA00022842"/>
    </source>
</evidence>
<protein>
    <recommendedName>
        <fullName evidence="15">Phenylalanine--tRNA ligase beta subunit</fullName>
        <ecNumber evidence="15">6.1.1.20</ecNumber>
    </recommendedName>
    <alternativeName>
        <fullName evidence="15">Phenylalanyl-tRNA synthetase beta subunit</fullName>
        <shortName evidence="15">PheRS</shortName>
    </alternativeName>
</protein>
<dbReference type="InterPro" id="IPR033714">
    <property type="entry name" value="tRNA_bind_bactPheRS"/>
</dbReference>
<dbReference type="Gene3D" id="3.30.70.380">
    <property type="entry name" value="Ferrodoxin-fold anticodon-binding domain"/>
    <property type="match status" value="1"/>
</dbReference>
<dbReference type="GO" id="GO:0004826">
    <property type="term" value="F:phenylalanine-tRNA ligase activity"/>
    <property type="evidence" value="ECO:0007669"/>
    <property type="project" value="UniProtKB-UniRule"/>
</dbReference>
<dbReference type="GO" id="GO:0005524">
    <property type="term" value="F:ATP binding"/>
    <property type="evidence" value="ECO:0007669"/>
    <property type="project" value="UniProtKB-UniRule"/>
</dbReference>
<dbReference type="InterPro" id="IPR005121">
    <property type="entry name" value="Fdx_antiC-bd"/>
</dbReference>
<dbReference type="Proteomes" id="UP000581447">
    <property type="component" value="Unassembled WGS sequence"/>
</dbReference>
<dbReference type="AlphaFoldDB" id="A0A840B5U0"/>
<keyword evidence="5 16" id="KW-0820">tRNA-binding</keyword>
<dbReference type="GO" id="GO:0006432">
    <property type="term" value="P:phenylalanyl-tRNA aminoacylation"/>
    <property type="evidence" value="ECO:0007669"/>
    <property type="project" value="UniProtKB-UniRule"/>
</dbReference>
<dbReference type="InterPro" id="IPR004532">
    <property type="entry name" value="Phe-tRNA-ligase_IIc_bsu_bact"/>
</dbReference>
<dbReference type="Pfam" id="PF01588">
    <property type="entry name" value="tRNA_bind"/>
    <property type="match status" value="1"/>
</dbReference>
<dbReference type="SMART" id="SM00874">
    <property type="entry name" value="B5"/>
    <property type="match status" value="1"/>
</dbReference>
<dbReference type="SUPFAM" id="SSF46955">
    <property type="entry name" value="Putative DNA-binding domain"/>
    <property type="match status" value="1"/>
</dbReference>
<feature type="domain" description="FDX-ACB" evidence="18">
    <location>
        <begin position="706"/>
        <end position="798"/>
    </location>
</feature>
<dbReference type="NCBIfam" id="NF045760">
    <property type="entry name" value="YtpR"/>
    <property type="match status" value="1"/>
</dbReference>
<dbReference type="SMART" id="SM00896">
    <property type="entry name" value="FDX-ACB"/>
    <property type="match status" value="1"/>
</dbReference>
<dbReference type="InterPro" id="IPR002547">
    <property type="entry name" value="tRNA-bd_dom"/>
</dbReference>
<dbReference type="CDD" id="cd00769">
    <property type="entry name" value="PheRS_beta_core"/>
    <property type="match status" value="1"/>
</dbReference>
<dbReference type="GO" id="GO:0000049">
    <property type="term" value="F:tRNA binding"/>
    <property type="evidence" value="ECO:0007669"/>
    <property type="project" value="UniProtKB-UniRule"/>
</dbReference>
<dbReference type="InterPro" id="IPR012340">
    <property type="entry name" value="NA-bd_OB-fold"/>
</dbReference>
<dbReference type="InterPro" id="IPR020825">
    <property type="entry name" value="Phe-tRNA_synthase-like_B3/B4"/>
</dbReference>
<evidence type="ECO:0000256" key="2">
    <source>
        <dbReference type="ARBA" id="ARBA00008653"/>
    </source>
</evidence>
<keyword evidence="6 15" id="KW-0436">Ligase</keyword>
<evidence type="ECO:0000256" key="7">
    <source>
        <dbReference type="ARBA" id="ARBA00022723"/>
    </source>
</evidence>
<evidence type="ECO:0000256" key="16">
    <source>
        <dbReference type="PROSITE-ProRule" id="PRU00209"/>
    </source>
</evidence>
<dbReference type="Gene3D" id="3.50.40.10">
    <property type="entry name" value="Phenylalanyl-trna Synthetase, Chain B, domain 3"/>
    <property type="match status" value="1"/>
</dbReference>
<dbReference type="PROSITE" id="PS51483">
    <property type="entry name" value="B5"/>
    <property type="match status" value="1"/>
</dbReference>
<evidence type="ECO:0000256" key="1">
    <source>
        <dbReference type="ARBA" id="ARBA00004496"/>
    </source>
</evidence>
<keyword evidence="21" id="KW-1185">Reference proteome</keyword>
<dbReference type="Pfam" id="PF03147">
    <property type="entry name" value="FDX-ACB"/>
    <property type="match status" value="1"/>
</dbReference>
<evidence type="ECO:0000259" key="19">
    <source>
        <dbReference type="PROSITE" id="PS51483"/>
    </source>
</evidence>
<evidence type="ECO:0000313" key="21">
    <source>
        <dbReference type="Proteomes" id="UP000581447"/>
    </source>
</evidence>
<dbReference type="InterPro" id="IPR005146">
    <property type="entry name" value="B3/B4_tRNA-bd"/>
</dbReference>
<feature type="binding site" evidence="15">
    <location>
        <position position="463"/>
    </location>
    <ligand>
        <name>Mg(2+)</name>
        <dbReference type="ChEBI" id="CHEBI:18420"/>
        <note>shared with alpha subunit</note>
    </ligand>
</feature>
<comment type="caution">
    <text evidence="20">The sequence shown here is derived from an EMBL/GenBank/DDBJ whole genome shotgun (WGS) entry which is preliminary data.</text>
</comment>
<dbReference type="Pfam" id="PF03484">
    <property type="entry name" value="B5"/>
    <property type="match status" value="1"/>
</dbReference>
<evidence type="ECO:0000256" key="3">
    <source>
        <dbReference type="ARBA" id="ARBA00011209"/>
    </source>
</evidence>
<dbReference type="EC" id="6.1.1.20" evidence="15"/>
<dbReference type="InterPro" id="IPR036690">
    <property type="entry name" value="Fdx_antiC-bd_sf"/>
</dbReference>
<dbReference type="PANTHER" id="PTHR10947:SF0">
    <property type="entry name" value="PHENYLALANINE--TRNA LIGASE BETA SUBUNIT"/>
    <property type="match status" value="1"/>
</dbReference>
<keyword evidence="11 16" id="KW-0694">RNA-binding</keyword>
<evidence type="ECO:0000256" key="11">
    <source>
        <dbReference type="ARBA" id="ARBA00022884"/>
    </source>
</evidence>
<evidence type="ECO:0000313" key="20">
    <source>
        <dbReference type="EMBL" id="MBB3943854.1"/>
    </source>
</evidence>
<dbReference type="GO" id="GO:0009328">
    <property type="term" value="C:phenylalanine-tRNA ligase complex"/>
    <property type="evidence" value="ECO:0007669"/>
    <property type="project" value="TreeGrafter"/>
</dbReference>
<dbReference type="EMBL" id="JACIEA010000003">
    <property type="protein sequence ID" value="MBB3943854.1"/>
    <property type="molecule type" value="Genomic_DNA"/>
</dbReference>
<comment type="cofactor">
    <cofactor evidence="15">
        <name>Mg(2+)</name>
        <dbReference type="ChEBI" id="CHEBI:18420"/>
    </cofactor>
    <text evidence="15">Binds 2 magnesium ions per tetramer.</text>
</comment>
<feature type="binding site" evidence="15">
    <location>
        <position position="454"/>
    </location>
    <ligand>
        <name>Mg(2+)</name>
        <dbReference type="ChEBI" id="CHEBI:18420"/>
        <note>shared with alpha subunit</note>
    </ligand>
</feature>
<evidence type="ECO:0000256" key="5">
    <source>
        <dbReference type="ARBA" id="ARBA00022555"/>
    </source>
</evidence>
<dbReference type="InterPro" id="IPR045864">
    <property type="entry name" value="aa-tRNA-synth_II/BPL/LPL"/>
</dbReference>
<evidence type="ECO:0000256" key="12">
    <source>
        <dbReference type="ARBA" id="ARBA00022917"/>
    </source>
</evidence>
<dbReference type="SUPFAM" id="SSF50249">
    <property type="entry name" value="Nucleic acid-binding proteins"/>
    <property type="match status" value="1"/>
</dbReference>
<dbReference type="Gene3D" id="3.30.56.10">
    <property type="match status" value="2"/>
</dbReference>
<evidence type="ECO:0000256" key="6">
    <source>
        <dbReference type="ARBA" id="ARBA00022598"/>
    </source>
</evidence>
<dbReference type="SUPFAM" id="SSF54991">
    <property type="entry name" value="Anticodon-binding domain of PheRS"/>
    <property type="match status" value="1"/>
</dbReference>
<dbReference type="InterPro" id="IPR045060">
    <property type="entry name" value="Phe-tRNA-ligase_IIc_bsu"/>
</dbReference>
<dbReference type="SUPFAM" id="SSF55681">
    <property type="entry name" value="Class II aaRS and biotin synthetases"/>
    <property type="match status" value="1"/>
</dbReference>
<dbReference type="GO" id="GO:0000287">
    <property type="term" value="F:magnesium ion binding"/>
    <property type="evidence" value="ECO:0007669"/>
    <property type="project" value="UniProtKB-UniRule"/>
</dbReference>
<dbReference type="PROSITE" id="PS51447">
    <property type="entry name" value="FDX_ACB"/>
    <property type="match status" value="1"/>
</dbReference>
<dbReference type="PANTHER" id="PTHR10947">
    <property type="entry name" value="PHENYLALANYL-TRNA SYNTHETASE BETA CHAIN AND LEUCINE-RICH REPEAT-CONTAINING PROTEIN 47"/>
    <property type="match status" value="1"/>
</dbReference>
<comment type="similarity">
    <text evidence="2 15">Belongs to the phenylalanyl-tRNA synthetase beta subunit family. Type 1 subfamily.</text>
</comment>
<dbReference type="InterPro" id="IPR009061">
    <property type="entry name" value="DNA-bd_dom_put_sf"/>
</dbReference>
<keyword evidence="9 15" id="KW-0067">ATP-binding</keyword>
<dbReference type="RefSeq" id="WP_183942149.1">
    <property type="nucleotide sequence ID" value="NZ_BAABBG010000022.1"/>
</dbReference>
<dbReference type="Pfam" id="PF03483">
    <property type="entry name" value="B3_4"/>
    <property type="match status" value="1"/>
</dbReference>
<evidence type="ECO:0000256" key="9">
    <source>
        <dbReference type="ARBA" id="ARBA00022840"/>
    </source>
</evidence>
<evidence type="ECO:0000259" key="17">
    <source>
        <dbReference type="PROSITE" id="PS50886"/>
    </source>
</evidence>
<organism evidence="20 21">
    <name type="scientific">Sphingorhabdus rigui</name>
    <dbReference type="NCBI Taxonomy" id="1282858"/>
    <lineage>
        <taxon>Bacteria</taxon>
        <taxon>Pseudomonadati</taxon>
        <taxon>Pseudomonadota</taxon>
        <taxon>Alphaproteobacteria</taxon>
        <taxon>Sphingomonadales</taxon>
        <taxon>Sphingomonadaceae</taxon>
        <taxon>Sphingorhabdus</taxon>
    </lineage>
</organism>
<dbReference type="SMART" id="SM00873">
    <property type="entry name" value="B3_4"/>
    <property type="match status" value="1"/>
</dbReference>
<feature type="domain" description="B5" evidence="19">
    <location>
        <begin position="404"/>
        <end position="476"/>
    </location>
</feature>
<evidence type="ECO:0000256" key="15">
    <source>
        <dbReference type="HAMAP-Rule" id="MF_00283"/>
    </source>
</evidence>
<dbReference type="NCBIfam" id="TIGR00472">
    <property type="entry name" value="pheT_bact"/>
    <property type="match status" value="1"/>
</dbReference>
<evidence type="ECO:0000256" key="13">
    <source>
        <dbReference type="ARBA" id="ARBA00023146"/>
    </source>
</evidence>